<evidence type="ECO:0000313" key="13">
    <source>
        <dbReference type="Proteomes" id="UP000276133"/>
    </source>
</evidence>
<comment type="similarity">
    <text evidence="3">Belongs to the SDE2 family.</text>
</comment>
<evidence type="ECO:0000256" key="5">
    <source>
        <dbReference type="ARBA" id="ARBA00022664"/>
    </source>
</evidence>
<feature type="coiled-coil region" evidence="9">
    <location>
        <begin position="121"/>
        <end position="151"/>
    </location>
</feature>
<dbReference type="Pfam" id="PF22782">
    <property type="entry name" value="SDE2"/>
    <property type="match status" value="1"/>
</dbReference>
<feature type="compositionally biased region" description="Basic and acidic residues" evidence="10">
    <location>
        <begin position="209"/>
        <end position="226"/>
    </location>
</feature>
<evidence type="ECO:0000256" key="9">
    <source>
        <dbReference type="SAM" id="Coils"/>
    </source>
</evidence>
<dbReference type="Proteomes" id="UP000276133">
    <property type="component" value="Unassembled WGS sequence"/>
</dbReference>
<keyword evidence="7" id="KW-0539">Nucleus</keyword>
<dbReference type="GO" id="GO:0005634">
    <property type="term" value="C:nucleus"/>
    <property type="evidence" value="ECO:0007669"/>
    <property type="project" value="UniProtKB-SubCell"/>
</dbReference>
<evidence type="ECO:0000256" key="10">
    <source>
        <dbReference type="SAM" id="MobiDB-lite"/>
    </source>
</evidence>
<evidence type="ECO:0000259" key="11">
    <source>
        <dbReference type="Pfam" id="PF22782"/>
    </source>
</evidence>
<dbReference type="GO" id="GO:0005737">
    <property type="term" value="C:cytoplasm"/>
    <property type="evidence" value="ECO:0007669"/>
    <property type="project" value="UniProtKB-SubCell"/>
</dbReference>
<comment type="caution">
    <text evidence="12">The sequence shown here is derived from an EMBL/GenBank/DDBJ whole genome shotgun (WGS) entry which is preliminary data.</text>
</comment>
<sequence length="252" mass="28386">MEFKLKLANSTDSNLERIFVFGNDILASINDRIQSNFGFSQSQYVLLSKNGIKLNSKSVLNEGDVIQLSPLILGGKGGFGSLLRSFGKQITKSTNKEACRDLTGRRIRHVNNEKRLKEFLSKQSEIAKKKEEEKKIKLEQKKKKREKLESSHHLFVDPKYDEQKLKITEDLEHAMSSAICSKKLNSSDKPGSENEAKSGDGNSSSNGEDSEKITKKSETKDNEKFRSWLGIDDVDVSSSEDEEEPAKKIKLN</sequence>
<evidence type="ECO:0000256" key="4">
    <source>
        <dbReference type="ARBA" id="ARBA00022490"/>
    </source>
</evidence>
<keyword evidence="8" id="KW-0131">Cell cycle</keyword>
<dbReference type="GO" id="GO:0008380">
    <property type="term" value="P:RNA splicing"/>
    <property type="evidence" value="ECO:0007669"/>
    <property type="project" value="UniProtKB-KW"/>
</dbReference>
<dbReference type="PANTHER" id="PTHR12786:SF1">
    <property type="entry name" value="SPLICING REGULATOR SDE2"/>
    <property type="match status" value="1"/>
</dbReference>
<reference evidence="12 13" key="1">
    <citation type="journal article" date="2018" name="Sci. Rep.">
        <title>Genomic signatures of local adaptation to the degree of environmental predictability in rotifers.</title>
        <authorList>
            <person name="Franch-Gras L."/>
            <person name="Hahn C."/>
            <person name="Garcia-Roger E.M."/>
            <person name="Carmona M.J."/>
            <person name="Serra M."/>
            <person name="Gomez A."/>
        </authorList>
    </citation>
    <scope>NUCLEOTIDE SEQUENCE [LARGE SCALE GENOMIC DNA]</scope>
    <source>
        <strain evidence="12">HYR1</strain>
    </source>
</reference>
<name>A0A3M7SM75_BRAPC</name>
<keyword evidence="9" id="KW-0175">Coiled coil</keyword>
<evidence type="ECO:0000256" key="6">
    <source>
        <dbReference type="ARBA" id="ARBA00023187"/>
    </source>
</evidence>
<dbReference type="InterPro" id="IPR051421">
    <property type="entry name" value="RNA_Proc_DNA_Dmg_Regulator"/>
</dbReference>
<dbReference type="STRING" id="10195.A0A3M7SM75"/>
<keyword evidence="6" id="KW-0508">mRNA splicing</keyword>
<feature type="region of interest" description="Disordered" evidence="10">
    <location>
        <begin position="181"/>
        <end position="252"/>
    </location>
</feature>
<evidence type="ECO:0000256" key="3">
    <source>
        <dbReference type="ARBA" id="ARBA00008726"/>
    </source>
</evidence>
<keyword evidence="5" id="KW-0507">mRNA processing</keyword>
<evidence type="ECO:0000256" key="2">
    <source>
        <dbReference type="ARBA" id="ARBA00004496"/>
    </source>
</evidence>
<keyword evidence="4" id="KW-0963">Cytoplasm</keyword>
<accession>A0A3M7SM75</accession>
<comment type="subcellular location">
    <subcellularLocation>
        <location evidence="2">Cytoplasm</location>
    </subcellularLocation>
    <subcellularLocation>
        <location evidence="1">Nucleus</location>
    </subcellularLocation>
</comment>
<dbReference type="InterPro" id="IPR053822">
    <property type="entry name" value="SDE2-like_dom"/>
</dbReference>
<evidence type="ECO:0000256" key="7">
    <source>
        <dbReference type="ARBA" id="ARBA00023242"/>
    </source>
</evidence>
<dbReference type="GO" id="GO:0006397">
    <property type="term" value="P:mRNA processing"/>
    <property type="evidence" value="ECO:0007669"/>
    <property type="project" value="UniProtKB-KW"/>
</dbReference>
<dbReference type="PANTHER" id="PTHR12786">
    <property type="entry name" value="SPLICING FACTOR SF3A-RELATED"/>
    <property type="match status" value="1"/>
</dbReference>
<dbReference type="OrthoDB" id="547031at2759"/>
<evidence type="ECO:0000256" key="8">
    <source>
        <dbReference type="ARBA" id="ARBA00023306"/>
    </source>
</evidence>
<feature type="compositionally biased region" description="Acidic residues" evidence="10">
    <location>
        <begin position="232"/>
        <end position="244"/>
    </location>
</feature>
<evidence type="ECO:0000313" key="12">
    <source>
        <dbReference type="EMBL" id="RNA36775.1"/>
    </source>
</evidence>
<evidence type="ECO:0000256" key="1">
    <source>
        <dbReference type="ARBA" id="ARBA00004123"/>
    </source>
</evidence>
<organism evidence="12 13">
    <name type="scientific">Brachionus plicatilis</name>
    <name type="common">Marine rotifer</name>
    <name type="synonym">Brachionus muelleri</name>
    <dbReference type="NCBI Taxonomy" id="10195"/>
    <lineage>
        <taxon>Eukaryota</taxon>
        <taxon>Metazoa</taxon>
        <taxon>Spiralia</taxon>
        <taxon>Gnathifera</taxon>
        <taxon>Rotifera</taxon>
        <taxon>Eurotatoria</taxon>
        <taxon>Monogononta</taxon>
        <taxon>Pseudotrocha</taxon>
        <taxon>Ploima</taxon>
        <taxon>Brachionidae</taxon>
        <taxon>Brachionus</taxon>
    </lineage>
</organism>
<keyword evidence="13" id="KW-1185">Reference proteome</keyword>
<proteinExistence type="inferred from homology"/>
<dbReference type="EMBL" id="REGN01001127">
    <property type="protein sequence ID" value="RNA36775.1"/>
    <property type="molecule type" value="Genomic_DNA"/>
</dbReference>
<feature type="domain" description="SDE2-like" evidence="11">
    <location>
        <begin position="74"/>
        <end position="176"/>
    </location>
</feature>
<gene>
    <name evidence="12" type="ORF">BpHYR1_034201</name>
</gene>
<dbReference type="AlphaFoldDB" id="A0A3M7SM75"/>
<protein>
    <submittedName>
        <fullName evidence="12">SDE2-like protein</fullName>
    </submittedName>
</protein>